<dbReference type="Pfam" id="PF06114">
    <property type="entry name" value="Peptidase_M78"/>
    <property type="match status" value="1"/>
</dbReference>
<name>A0A2S9VBF2_9ALTE</name>
<evidence type="ECO:0000259" key="1">
    <source>
        <dbReference type="Pfam" id="PF06114"/>
    </source>
</evidence>
<proteinExistence type="predicted"/>
<dbReference type="AlphaFoldDB" id="A0A2S9VBF2"/>
<dbReference type="InterPro" id="IPR010359">
    <property type="entry name" value="IrrE_HExxH"/>
</dbReference>
<organism evidence="2 3">
    <name type="scientific">Alteromonas alba</name>
    <dbReference type="NCBI Taxonomy" id="2079529"/>
    <lineage>
        <taxon>Bacteria</taxon>
        <taxon>Pseudomonadati</taxon>
        <taxon>Pseudomonadota</taxon>
        <taxon>Gammaproteobacteria</taxon>
        <taxon>Alteromonadales</taxon>
        <taxon>Alteromonadaceae</taxon>
        <taxon>Alteromonas/Salinimonas group</taxon>
        <taxon>Alteromonas</taxon>
    </lineage>
</organism>
<evidence type="ECO:0000313" key="2">
    <source>
        <dbReference type="EMBL" id="PRO73788.1"/>
    </source>
</evidence>
<dbReference type="RefSeq" id="WP_105934406.1">
    <property type="nucleotide sequence ID" value="NZ_PVNP01000088.1"/>
</dbReference>
<dbReference type="Proteomes" id="UP000238949">
    <property type="component" value="Unassembled WGS sequence"/>
</dbReference>
<feature type="domain" description="IrrE N-terminal-like" evidence="1">
    <location>
        <begin position="169"/>
        <end position="201"/>
    </location>
</feature>
<evidence type="ECO:0000313" key="3">
    <source>
        <dbReference type="Proteomes" id="UP000238949"/>
    </source>
</evidence>
<sequence>MTAFKLPSKSAVYKQIRDVGISRATLNRVLPAWWDDALLQSNSGFLQFAKVLDQRLGLSVSVNDGNVSFLPAAYTVQFKKRAHIDIQQLSDATFLCQAVANTLITVLEYNHCTPDLIRLQQSLDSLGELTLANVLPIFWACQIPVIHVSRFPTNIARPAGMVMRSNEHYAIVLGHKHKSPSTQLFVLLHELGHIMCDHLTQDGSLTDSVLPELGESLEVETDPQEDEADAYALRLLRKETDIVSMVKRLGRLSRPAELAIQAKRSSQASGVSAGHFALTYGRETRDWILTQQALRFLEKGNAIATLQFSCAEAMQQLDVRSEDSEYLMSMQSG</sequence>
<dbReference type="OrthoDB" id="9794834at2"/>
<dbReference type="EMBL" id="PVNP01000088">
    <property type="protein sequence ID" value="PRO73788.1"/>
    <property type="molecule type" value="Genomic_DNA"/>
</dbReference>
<keyword evidence="3" id="KW-1185">Reference proteome</keyword>
<gene>
    <name evidence="2" type="ORF">C6Y40_09625</name>
</gene>
<reference evidence="3" key="1">
    <citation type="journal article" date="2020" name="Int. J. Syst. Evol. Microbiol.">
        <title>Alteromonas alba sp. nov., a marine bacterium isolated from the seawater of the West Pacific Ocean.</title>
        <authorList>
            <person name="Sun C."/>
            <person name="Wu Y.-H."/>
            <person name="Xamxidin M."/>
            <person name="Cheng H."/>
            <person name="Xu X.-W."/>
        </authorList>
    </citation>
    <scope>NUCLEOTIDE SEQUENCE [LARGE SCALE GENOMIC DNA]</scope>
    <source>
        <strain evidence="3">190</strain>
    </source>
</reference>
<accession>A0A2S9VBF2</accession>
<comment type="caution">
    <text evidence="2">The sequence shown here is derived from an EMBL/GenBank/DDBJ whole genome shotgun (WGS) entry which is preliminary data.</text>
</comment>
<protein>
    <recommendedName>
        <fullName evidence="1">IrrE N-terminal-like domain-containing protein</fullName>
    </recommendedName>
</protein>
<dbReference type="Gene3D" id="1.10.10.2910">
    <property type="match status" value="1"/>
</dbReference>